<comment type="catalytic activity">
    <reaction evidence="1 7">
        <text>dTDP-4-dehydro-6-deoxy-alpha-D-glucose = dTDP-4-dehydro-beta-L-rhamnose</text>
        <dbReference type="Rhea" id="RHEA:16969"/>
        <dbReference type="ChEBI" id="CHEBI:57649"/>
        <dbReference type="ChEBI" id="CHEBI:62830"/>
        <dbReference type="EC" id="5.1.3.13"/>
    </reaction>
</comment>
<evidence type="ECO:0000313" key="8">
    <source>
        <dbReference type="EMBL" id="PRN00868.1"/>
    </source>
</evidence>
<dbReference type="SUPFAM" id="SSF51182">
    <property type="entry name" value="RmlC-like cupins"/>
    <property type="match status" value="1"/>
</dbReference>
<dbReference type="CDD" id="cd00438">
    <property type="entry name" value="cupin_RmlC"/>
    <property type="match status" value="1"/>
</dbReference>
<comment type="function">
    <text evidence="2 7">Catalyzes the epimerization of the C3' and C5'positions of dTDP-6-deoxy-D-xylo-4-hexulose, forming dTDP-6-deoxy-L-lyxo-4-hexulose.</text>
</comment>
<reference evidence="8 9" key="1">
    <citation type="submission" date="2017-09" db="EMBL/GenBank/DDBJ databases">
        <title>Reassesment of A. cryaerophilus.</title>
        <authorList>
            <person name="Perez-Cataluna A."/>
            <person name="Collado L."/>
            <person name="Salgado O."/>
            <person name="Lefinanco V."/>
            <person name="Figueras M.J."/>
        </authorList>
    </citation>
    <scope>NUCLEOTIDE SEQUENCE [LARGE SCALE GENOMIC DNA]</scope>
    <source>
        <strain evidence="8 9">LMG 10229</strain>
    </source>
</reference>
<evidence type="ECO:0000256" key="6">
    <source>
        <dbReference type="PIRSR" id="PIRSR600888-3"/>
    </source>
</evidence>
<evidence type="ECO:0000256" key="1">
    <source>
        <dbReference type="ARBA" id="ARBA00001298"/>
    </source>
</evidence>
<protein>
    <recommendedName>
        <fullName evidence="4 7">dTDP-4-dehydrorhamnose 3,5-epimerase</fullName>
        <ecNumber evidence="3 7">5.1.3.13</ecNumber>
    </recommendedName>
    <alternativeName>
        <fullName evidence="7">Thymidine diphospho-4-keto-rhamnose 3,5-epimerase</fullName>
    </alternativeName>
</protein>
<organism evidence="8 9">
    <name type="scientific">Aliarcobacter cryaerophilus</name>
    <dbReference type="NCBI Taxonomy" id="28198"/>
    <lineage>
        <taxon>Bacteria</taxon>
        <taxon>Pseudomonadati</taxon>
        <taxon>Campylobacterota</taxon>
        <taxon>Epsilonproteobacteria</taxon>
        <taxon>Campylobacterales</taxon>
        <taxon>Arcobacteraceae</taxon>
        <taxon>Aliarcobacter</taxon>
    </lineage>
</organism>
<comment type="subunit">
    <text evidence="7">Homodimer.</text>
</comment>
<dbReference type="UniPathway" id="UPA00124"/>
<dbReference type="PANTHER" id="PTHR21047">
    <property type="entry name" value="DTDP-6-DEOXY-D-GLUCOSE-3,5 EPIMERASE"/>
    <property type="match status" value="1"/>
</dbReference>
<evidence type="ECO:0000256" key="7">
    <source>
        <dbReference type="RuleBase" id="RU364069"/>
    </source>
</evidence>
<feature type="active site" description="Proton acceptor" evidence="5">
    <location>
        <position position="61"/>
    </location>
</feature>
<dbReference type="GO" id="GO:0005829">
    <property type="term" value="C:cytosol"/>
    <property type="evidence" value="ECO:0007669"/>
    <property type="project" value="TreeGrafter"/>
</dbReference>
<comment type="pathway">
    <text evidence="7">Carbohydrate biosynthesis; dTDP-L-rhamnose biosynthesis.</text>
</comment>
<evidence type="ECO:0000256" key="3">
    <source>
        <dbReference type="ARBA" id="ARBA00012098"/>
    </source>
</evidence>
<dbReference type="PANTHER" id="PTHR21047:SF2">
    <property type="entry name" value="THYMIDINE DIPHOSPHO-4-KETO-RHAMNOSE 3,5-EPIMERASE"/>
    <property type="match status" value="1"/>
</dbReference>
<dbReference type="AlphaFoldDB" id="A0A2S9TPV4"/>
<name>A0A2S9TPV4_9BACT</name>
<sequence length="184" mass="21269">MKIIDTSIQGLKILEPKIFEDSRGQFVKTFTNEFFKLQGLDINIKETYYSISHKNVIRGMHFQIPPDEHMKLVYVPHGEIIDVVLDIRKDSPSYGEFFEIKLSAENRKVLIIPKGLAHGFKSLKNNTNVTYMQTSCYSPNNDKGINYNSFGFDWKCSNPKLSDRDLSFPSLNDFITPFVYTEII</sequence>
<dbReference type="GO" id="GO:0000271">
    <property type="term" value="P:polysaccharide biosynthetic process"/>
    <property type="evidence" value="ECO:0007669"/>
    <property type="project" value="TreeGrafter"/>
</dbReference>
<comment type="caution">
    <text evidence="8">The sequence shown here is derived from an EMBL/GenBank/DDBJ whole genome shotgun (WGS) entry which is preliminary data.</text>
</comment>
<accession>A0A2S9TPV4</accession>
<comment type="similarity">
    <text evidence="7">Belongs to the dTDP-4-dehydrorhamnose 3,5-epimerase family.</text>
</comment>
<dbReference type="EMBL" id="NXGD01000004">
    <property type="protein sequence ID" value="PRN00868.1"/>
    <property type="molecule type" value="Genomic_DNA"/>
</dbReference>
<evidence type="ECO:0000256" key="4">
    <source>
        <dbReference type="ARBA" id="ARBA00019595"/>
    </source>
</evidence>
<dbReference type="GO" id="GO:0008830">
    <property type="term" value="F:dTDP-4-dehydrorhamnose 3,5-epimerase activity"/>
    <property type="evidence" value="ECO:0007669"/>
    <property type="project" value="UniProtKB-UniRule"/>
</dbReference>
<evidence type="ECO:0000256" key="5">
    <source>
        <dbReference type="PIRSR" id="PIRSR600888-1"/>
    </source>
</evidence>
<dbReference type="NCBIfam" id="TIGR01221">
    <property type="entry name" value="rmlC"/>
    <property type="match status" value="1"/>
</dbReference>
<gene>
    <name evidence="8" type="primary">rfbC</name>
    <name evidence="8" type="ORF">CJ668_04545</name>
</gene>
<dbReference type="EC" id="5.1.3.13" evidence="3 7"/>
<feature type="site" description="Participates in a stacking interaction with the thymidine ring of dTDP-4-oxo-6-deoxyglucose" evidence="6">
    <location>
        <position position="137"/>
    </location>
</feature>
<evidence type="ECO:0000256" key="2">
    <source>
        <dbReference type="ARBA" id="ARBA00001997"/>
    </source>
</evidence>
<dbReference type="Pfam" id="PF00908">
    <property type="entry name" value="dTDP_sugar_isom"/>
    <property type="match status" value="1"/>
</dbReference>
<keyword evidence="7" id="KW-0413">Isomerase</keyword>
<dbReference type="Gene3D" id="2.60.120.10">
    <property type="entry name" value="Jelly Rolls"/>
    <property type="match status" value="1"/>
</dbReference>
<proteinExistence type="inferred from homology"/>
<feature type="active site" description="Proton donor" evidence="5">
    <location>
        <position position="131"/>
    </location>
</feature>
<dbReference type="Proteomes" id="UP000238811">
    <property type="component" value="Unassembled WGS sequence"/>
</dbReference>
<dbReference type="InterPro" id="IPR000888">
    <property type="entry name" value="RmlC-like"/>
</dbReference>
<evidence type="ECO:0000313" key="9">
    <source>
        <dbReference type="Proteomes" id="UP000238811"/>
    </source>
</evidence>
<dbReference type="InterPro" id="IPR011051">
    <property type="entry name" value="RmlC_Cupin_sf"/>
</dbReference>
<dbReference type="GO" id="GO:0019305">
    <property type="term" value="P:dTDP-rhamnose biosynthetic process"/>
    <property type="evidence" value="ECO:0007669"/>
    <property type="project" value="UniProtKB-UniRule"/>
</dbReference>
<dbReference type="InterPro" id="IPR014710">
    <property type="entry name" value="RmlC-like_jellyroll"/>
</dbReference>